<keyword evidence="4" id="KW-1185">Reference proteome</keyword>
<accession>A0A517QU32</accession>
<keyword evidence="1" id="KW-0472">Membrane</keyword>
<dbReference type="Proteomes" id="UP000315724">
    <property type="component" value="Chromosome"/>
</dbReference>
<name>A0A517QU32_9PLAN</name>
<feature type="transmembrane region" description="Helical" evidence="1">
    <location>
        <begin position="238"/>
        <end position="257"/>
    </location>
</feature>
<feature type="signal peptide" evidence="2">
    <location>
        <begin position="1"/>
        <end position="46"/>
    </location>
</feature>
<keyword evidence="1" id="KW-1133">Transmembrane helix</keyword>
<proteinExistence type="predicted"/>
<organism evidence="3 4">
    <name type="scientific">Thalassoglobus polymorphus</name>
    <dbReference type="NCBI Taxonomy" id="2527994"/>
    <lineage>
        <taxon>Bacteria</taxon>
        <taxon>Pseudomonadati</taxon>
        <taxon>Planctomycetota</taxon>
        <taxon>Planctomycetia</taxon>
        <taxon>Planctomycetales</taxon>
        <taxon>Planctomycetaceae</taxon>
        <taxon>Thalassoglobus</taxon>
    </lineage>
</organism>
<dbReference type="AlphaFoldDB" id="A0A517QU32"/>
<evidence type="ECO:0000313" key="3">
    <source>
        <dbReference type="EMBL" id="QDT35150.1"/>
    </source>
</evidence>
<reference evidence="3 4" key="1">
    <citation type="submission" date="2019-02" db="EMBL/GenBank/DDBJ databases">
        <title>Deep-cultivation of Planctomycetes and their phenomic and genomic characterization uncovers novel biology.</title>
        <authorList>
            <person name="Wiegand S."/>
            <person name="Jogler M."/>
            <person name="Boedeker C."/>
            <person name="Pinto D."/>
            <person name="Vollmers J."/>
            <person name="Rivas-Marin E."/>
            <person name="Kohn T."/>
            <person name="Peeters S.H."/>
            <person name="Heuer A."/>
            <person name="Rast P."/>
            <person name="Oberbeckmann S."/>
            <person name="Bunk B."/>
            <person name="Jeske O."/>
            <person name="Meyerdierks A."/>
            <person name="Storesund J.E."/>
            <person name="Kallscheuer N."/>
            <person name="Luecker S."/>
            <person name="Lage O.M."/>
            <person name="Pohl T."/>
            <person name="Merkel B.J."/>
            <person name="Hornburger P."/>
            <person name="Mueller R.-W."/>
            <person name="Bruemmer F."/>
            <person name="Labrenz M."/>
            <person name="Spormann A.M."/>
            <person name="Op den Camp H."/>
            <person name="Overmann J."/>
            <person name="Amann R."/>
            <person name="Jetten M.S.M."/>
            <person name="Mascher T."/>
            <person name="Medema M.H."/>
            <person name="Devos D.P."/>
            <person name="Kaster A.-K."/>
            <person name="Ovreas L."/>
            <person name="Rohde M."/>
            <person name="Galperin M.Y."/>
            <person name="Jogler C."/>
        </authorList>
    </citation>
    <scope>NUCLEOTIDE SEQUENCE [LARGE SCALE GENOMIC DNA]</scope>
    <source>
        <strain evidence="3 4">Mal48</strain>
    </source>
</reference>
<feature type="chain" id="PRO_5021984453" evidence="2">
    <location>
        <begin position="47"/>
        <end position="284"/>
    </location>
</feature>
<keyword evidence="1" id="KW-0812">Transmembrane</keyword>
<evidence type="ECO:0000313" key="4">
    <source>
        <dbReference type="Proteomes" id="UP000315724"/>
    </source>
</evidence>
<keyword evidence="2" id="KW-0732">Signal</keyword>
<gene>
    <name evidence="3" type="ORF">Mal48_44250</name>
</gene>
<dbReference type="KEGG" id="tpol:Mal48_44250"/>
<sequence precursor="true">MHIEDASSIVSMRQIGYRQRMFNNPKYRLSLLASLCFVAASSMLIAQEIESAKAEPTKDDPFALAFVRDHSPLDGNDNVAYYGLLNQAREASQEELAKAGRQFLRKRREQSKLLTFPDMIRNPKAFRGQPVHLTGHVLQTIEYDAYENDYGFEKLYESMIYTDDSQTHPAAIVFLEKPDNLPISGDLIEGVTVSGYFLKTYVYPSSDNTNRVAPLILAKTVTVKPQPEAIDPGNTSQYIFWGLASGIVILFLVLYLVQRSDRKRMIIEQKKRLDNEAPTFKPPA</sequence>
<evidence type="ECO:0000256" key="1">
    <source>
        <dbReference type="SAM" id="Phobius"/>
    </source>
</evidence>
<dbReference type="EMBL" id="CP036267">
    <property type="protein sequence ID" value="QDT35150.1"/>
    <property type="molecule type" value="Genomic_DNA"/>
</dbReference>
<evidence type="ECO:0000256" key="2">
    <source>
        <dbReference type="SAM" id="SignalP"/>
    </source>
</evidence>
<protein>
    <submittedName>
        <fullName evidence="3">Uncharacterized protein</fullName>
    </submittedName>
</protein>